<sequence length="312" mass="34571">MCRHIRNYIICGHLVAVKGTCKYPASRGCLTWMFPRQSCGRVSRVTRVSTPCTSCQGLAKRESGADGLHPVEPDRYREGTVSRGKLDTANTDIRSVHGQLEMAPPGELDASGHDRYPPLAYRQPAQLRRGRSLTERSPSSPSHAPRRSASQGMHPRPASQGRPQRSSSGRRPSSQPRANTHPGVSQSTRVLPRGSGSVKAVYEESRELEYPVVPPPREITAEARPDAEPRLVPLPQQLGQPTKVVYLHPGRLQSRTDRKPDRSWLGWNLFDAATRSETDISDFSFACADARRQERQAPLSGVPRIDSPTVRH</sequence>
<comment type="caution">
    <text evidence="2">The sequence shown here is derived from an EMBL/GenBank/DDBJ whole genome shotgun (WGS) entry which is preliminary data.</text>
</comment>
<dbReference type="Proteomes" id="UP000813444">
    <property type="component" value="Unassembled WGS sequence"/>
</dbReference>
<name>A0A8K0SZF5_9HYPO</name>
<evidence type="ECO:0000313" key="2">
    <source>
        <dbReference type="EMBL" id="KAH7326546.1"/>
    </source>
</evidence>
<feature type="region of interest" description="Disordered" evidence="1">
    <location>
        <begin position="292"/>
        <end position="312"/>
    </location>
</feature>
<organism evidence="2 3">
    <name type="scientific">Stachybotrys elegans</name>
    <dbReference type="NCBI Taxonomy" id="80388"/>
    <lineage>
        <taxon>Eukaryota</taxon>
        <taxon>Fungi</taxon>
        <taxon>Dikarya</taxon>
        <taxon>Ascomycota</taxon>
        <taxon>Pezizomycotina</taxon>
        <taxon>Sordariomycetes</taxon>
        <taxon>Hypocreomycetidae</taxon>
        <taxon>Hypocreales</taxon>
        <taxon>Stachybotryaceae</taxon>
        <taxon>Stachybotrys</taxon>
    </lineage>
</organism>
<feature type="region of interest" description="Disordered" evidence="1">
    <location>
        <begin position="62"/>
        <end position="208"/>
    </location>
</feature>
<dbReference type="AlphaFoldDB" id="A0A8K0SZF5"/>
<proteinExistence type="predicted"/>
<feature type="compositionally biased region" description="Basic and acidic residues" evidence="1">
    <location>
        <begin position="62"/>
        <end position="86"/>
    </location>
</feature>
<keyword evidence="3" id="KW-1185">Reference proteome</keyword>
<reference evidence="2" key="1">
    <citation type="journal article" date="2021" name="Nat. Commun.">
        <title>Genetic determinants of endophytism in the Arabidopsis root mycobiome.</title>
        <authorList>
            <person name="Mesny F."/>
            <person name="Miyauchi S."/>
            <person name="Thiergart T."/>
            <person name="Pickel B."/>
            <person name="Atanasova L."/>
            <person name="Karlsson M."/>
            <person name="Huettel B."/>
            <person name="Barry K.W."/>
            <person name="Haridas S."/>
            <person name="Chen C."/>
            <person name="Bauer D."/>
            <person name="Andreopoulos W."/>
            <person name="Pangilinan J."/>
            <person name="LaButti K."/>
            <person name="Riley R."/>
            <person name="Lipzen A."/>
            <person name="Clum A."/>
            <person name="Drula E."/>
            <person name="Henrissat B."/>
            <person name="Kohler A."/>
            <person name="Grigoriev I.V."/>
            <person name="Martin F.M."/>
            <person name="Hacquard S."/>
        </authorList>
    </citation>
    <scope>NUCLEOTIDE SEQUENCE</scope>
    <source>
        <strain evidence="2">MPI-CAGE-CH-0235</strain>
    </source>
</reference>
<dbReference type="EMBL" id="JAGPNK010000002">
    <property type="protein sequence ID" value="KAH7326546.1"/>
    <property type="molecule type" value="Genomic_DNA"/>
</dbReference>
<evidence type="ECO:0000256" key="1">
    <source>
        <dbReference type="SAM" id="MobiDB-lite"/>
    </source>
</evidence>
<feature type="compositionally biased region" description="Low complexity" evidence="1">
    <location>
        <begin position="136"/>
        <end position="178"/>
    </location>
</feature>
<gene>
    <name evidence="2" type="ORF">B0I35DRAFT_138119</name>
</gene>
<evidence type="ECO:0000313" key="3">
    <source>
        <dbReference type="Proteomes" id="UP000813444"/>
    </source>
</evidence>
<protein>
    <submittedName>
        <fullName evidence="2">Uncharacterized protein</fullName>
    </submittedName>
</protein>
<accession>A0A8K0SZF5</accession>